<dbReference type="HAMAP" id="MF_00652">
    <property type="entry name" value="UPF0246"/>
    <property type="match status" value="1"/>
</dbReference>
<dbReference type="AlphaFoldDB" id="A0A964BQJ9"/>
<dbReference type="RefSeq" id="WP_229640060.1">
    <property type="nucleotide sequence ID" value="NZ_JADWDC010000015.1"/>
</dbReference>
<dbReference type="PANTHER" id="PTHR30283:SF4">
    <property type="entry name" value="PEROXIDE STRESS RESISTANCE PROTEIN YAAA"/>
    <property type="match status" value="1"/>
</dbReference>
<comment type="caution">
    <text evidence="2">The sequence shown here is derived from an EMBL/GenBank/DDBJ whole genome shotgun (WGS) entry which is preliminary data.</text>
</comment>
<dbReference type="InterPro" id="IPR005583">
    <property type="entry name" value="YaaA"/>
</dbReference>
<sequence>MLILISPAKTLDFTTPAECDRFSQPAFLSDTEILVKQLRQLSANEISTLMKVSDKLGELNAERYQAWQPSFDNTNAKQALLAFQGDVYQGLNADSFSRSDFEFAQEHLIILSGLYGVLRPLDLIQPYRLEMGTKLTHVKLKDLSANTLYEFWQDKLTQAINQQLDKLGNPIIVNLASNEYFKAVQPKLLTREIITPIFKDWKNGKYKIISFYAKKARGMMSAYIIKNRLEKTEDIKSFREAEYSFNDELSDGNNLVFTRG</sequence>
<reference evidence="2" key="1">
    <citation type="journal article" date="2021" name="Antonie Van Leeuwenhoek">
        <title>Draft genome and description of Waterburya agarophytonicola gen. nov. sp. nov. (Pleurocapsales, Cyanobacteria): a seaweed symbiont.</title>
        <authorList>
            <person name="Bonthond G."/>
            <person name="Shalygin S."/>
            <person name="Bayer T."/>
            <person name="Weinberger F."/>
        </authorList>
    </citation>
    <scope>NUCLEOTIDE SEQUENCE</scope>
    <source>
        <strain evidence="2">KI4</strain>
    </source>
</reference>
<organism evidence="2 3">
    <name type="scientific">Waterburya agarophytonicola KI4</name>
    <dbReference type="NCBI Taxonomy" id="2874699"/>
    <lineage>
        <taxon>Bacteria</taxon>
        <taxon>Bacillati</taxon>
        <taxon>Cyanobacteriota</taxon>
        <taxon>Cyanophyceae</taxon>
        <taxon>Pleurocapsales</taxon>
        <taxon>Hyellaceae</taxon>
        <taxon>Waterburya</taxon>
        <taxon>Waterburya agarophytonicola</taxon>
    </lineage>
</organism>
<dbReference type="GO" id="GO:0005829">
    <property type="term" value="C:cytosol"/>
    <property type="evidence" value="ECO:0007669"/>
    <property type="project" value="TreeGrafter"/>
</dbReference>
<dbReference type="Proteomes" id="UP000729733">
    <property type="component" value="Unassembled WGS sequence"/>
</dbReference>
<dbReference type="PANTHER" id="PTHR30283">
    <property type="entry name" value="PEROXIDE STRESS RESPONSE PROTEIN YAAA"/>
    <property type="match status" value="1"/>
</dbReference>
<dbReference type="NCBIfam" id="NF002542">
    <property type="entry name" value="PRK02101.1-3"/>
    <property type="match status" value="1"/>
</dbReference>
<gene>
    <name evidence="2" type="primary">yaaA</name>
    <name evidence="2" type="ORF">I4641_08535</name>
</gene>
<protein>
    <recommendedName>
        <fullName evidence="1">UPF0246 protein I4641_08535</fullName>
    </recommendedName>
</protein>
<dbReference type="EMBL" id="JADWDC010000015">
    <property type="protein sequence ID" value="MCC0177022.1"/>
    <property type="molecule type" value="Genomic_DNA"/>
</dbReference>
<comment type="similarity">
    <text evidence="1">Belongs to the UPF0246 family.</text>
</comment>
<evidence type="ECO:0000313" key="3">
    <source>
        <dbReference type="Proteomes" id="UP000729733"/>
    </source>
</evidence>
<proteinExistence type="inferred from homology"/>
<keyword evidence="3" id="KW-1185">Reference proteome</keyword>
<accession>A0A964BQJ9</accession>
<dbReference type="GO" id="GO:0033194">
    <property type="term" value="P:response to hydroperoxide"/>
    <property type="evidence" value="ECO:0007669"/>
    <property type="project" value="TreeGrafter"/>
</dbReference>
<evidence type="ECO:0000256" key="1">
    <source>
        <dbReference type="HAMAP-Rule" id="MF_00652"/>
    </source>
</evidence>
<name>A0A964BQJ9_9CYAN</name>
<dbReference type="NCBIfam" id="NF002541">
    <property type="entry name" value="PRK02101.1-1"/>
    <property type="match status" value="1"/>
</dbReference>
<dbReference type="Pfam" id="PF03883">
    <property type="entry name" value="H2O2_YaaD"/>
    <property type="match status" value="1"/>
</dbReference>
<evidence type="ECO:0000313" key="2">
    <source>
        <dbReference type="EMBL" id="MCC0177022.1"/>
    </source>
</evidence>